<dbReference type="Proteomes" id="UP000694851">
    <property type="component" value="Unplaced"/>
</dbReference>
<feature type="transmembrane region" description="Helical" evidence="6">
    <location>
        <begin position="199"/>
        <end position="220"/>
    </location>
</feature>
<organism evidence="7 8">
    <name type="scientific">Hipposideros armiger</name>
    <name type="common">Great Himalayan leaf-nosed bat</name>
    <dbReference type="NCBI Taxonomy" id="186990"/>
    <lineage>
        <taxon>Eukaryota</taxon>
        <taxon>Metazoa</taxon>
        <taxon>Chordata</taxon>
        <taxon>Craniata</taxon>
        <taxon>Vertebrata</taxon>
        <taxon>Euteleostomi</taxon>
        <taxon>Mammalia</taxon>
        <taxon>Eutheria</taxon>
        <taxon>Laurasiatheria</taxon>
        <taxon>Chiroptera</taxon>
        <taxon>Yinpterochiroptera</taxon>
        <taxon>Rhinolophoidea</taxon>
        <taxon>Hipposideridae</taxon>
        <taxon>Hipposideros</taxon>
    </lineage>
</organism>
<comment type="similarity">
    <text evidence="2">Belongs to the TDE1 family.</text>
</comment>
<keyword evidence="3 6" id="KW-0812">Transmembrane</keyword>
<sequence>MVGAKAIAGPSSSLHLAQQRSGVSSVTVNPPVYQVSCCGPDPCTCCCHCRWPPLTESTCSRLFYIFLHIGASAVCCLLLSRTVVERVWGKAHGIQMPSGLCAHLFGHSHCPVLSGSGAVYRVCAGTATFHLLQAVLLVHLHSPTSLRAQLHNRHCSLFAFSSEPDFLSLPTSFWLLKLLFLLGLCAAAFCIPDEHLFPAWHYIGICGGFTFILLQLVLITAFAHSWNKNWQTGAAQDCRWFLAMLLATLGFYSMATVAVVLLFRHYTHPAGCLLNKMLLSLHLCFCGFLSFLSIAPCIRFKQPRSGLLQASIISCYIMYLTFSALSSRPPESGKDRTLIPHANTFLLLPNSFVLTFLFFCPFSVILQGQNHTLCLPGLSTMEPQTPDTSLAVLSAGIMYACVLFACNEASYLAEVFGPLWIVKVYSYELQKPSLCFCCPETVEPEEGQRGGNAKPADQETSPAPPVQAQQLSYSYSAFHFVFFLASLYVMVTLTNWFSYEGAELEKTFTKGSWATFWVKVASCWACVLLYLGLLLAPLCWSPTQDPKPPPIFRQHCHRISIAR</sequence>
<gene>
    <name evidence="8" type="primary">SERINC4</name>
</gene>
<evidence type="ECO:0000313" key="8">
    <source>
        <dbReference type="RefSeq" id="XP_019500470.1"/>
    </source>
</evidence>
<feature type="transmembrane region" description="Helical" evidence="6">
    <location>
        <begin position="345"/>
        <end position="368"/>
    </location>
</feature>
<feature type="transmembrane region" description="Helical" evidence="6">
    <location>
        <begin position="307"/>
        <end position="325"/>
    </location>
</feature>
<comment type="subcellular location">
    <subcellularLocation>
        <location evidence="1">Membrane</location>
        <topology evidence="1">Multi-pass membrane protein</topology>
    </subcellularLocation>
</comment>
<feature type="transmembrane region" description="Helical" evidence="6">
    <location>
        <begin position="240"/>
        <end position="263"/>
    </location>
</feature>
<dbReference type="CTD" id="619189"/>
<proteinExistence type="inferred from homology"/>
<reference evidence="8" key="1">
    <citation type="submission" date="2025-08" db="UniProtKB">
        <authorList>
            <consortium name="RefSeq"/>
        </authorList>
    </citation>
    <scope>IDENTIFICATION</scope>
    <source>
        <tissue evidence="8">Muscle</tissue>
    </source>
</reference>
<dbReference type="PANTHER" id="PTHR10383">
    <property type="entry name" value="SERINE INCORPORATOR"/>
    <property type="match status" value="1"/>
</dbReference>
<dbReference type="GeneID" id="109384021"/>
<evidence type="ECO:0000313" key="7">
    <source>
        <dbReference type="Proteomes" id="UP000694851"/>
    </source>
</evidence>
<dbReference type="GO" id="GO:0016020">
    <property type="term" value="C:membrane"/>
    <property type="evidence" value="ECO:0007669"/>
    <property type="project" value="UniProtKB-SubCell"/>
</dbReference>
<accession>A0A8B7RMJ7</accession>
<dbReference type="InterPro" id="IPR005016">
    <property type="entry name" value="TDE1/TMS"/>
</dbReference>
<dbReference type="AlphaFoldDB" id="A0A8B7RMJ7"/>
<evidence type="ECO:0000256" key="2">
    <source>
        <dbReference type="ARBA" id="ARBA00006665"/>
    </source>
</evidence>
<dbReference type="Pfam" id="PF03348">
    <property type="entry name" value="Serinc"/>
    <property type="match status" value="1"/>
</dbReference>
<dbReference type="KEGG" id="hai:109384021"/>
<evidence type="ECO:0000256" key="5">
    <source>
        <dbReference type="ARBA" id="ARBA00023136"/>
    </source>
</evidence>
<dbReference type="RefSeq" id="XP_019500470.1">
    <property type="nucleotide sequence ID" value="XM_019644925.1"/>
</dbReference>
<feature type="transmembrane region" description="Helical" evidence="6">
    <location>
        <begin position="477"/>
        <end position="497"/>
    </location>
</feature>
<evidence type="ECO:0000256" key="4">
    <source>
        <dbReference type="ARBA" id="ARBA00022989"/>
    </source>
</evidence>
<feature type="transmembrane region" description="Helical" evidence="6">
    <location>
        <begin position="173"/>
        <end position="192"/>
    </location>
</feature>
<evidence type="ECO:0000256" key="6">
    <source>
        <dbReference type="SAM" id="Phobius"/>
    </source>
</evidence>
<keyword evidence="4 6" id="KW-1133">Transmembrane helix</keyword>
<feature type="transmembrane region" description="Helical" evidence="6">
    <location>
        <begin position="275"/>
        <end position="295"/>
    </location>
</feature>
<feature type="transmembrane region" description="Helical" evidence="6">
    <location>
        <begin position="62"/>
        <end position="80"/>
    </location>
</feature>
<evidence type="ECO:0000256" key="3">
    <source>
        <dbReference type="ARBA" id="ARBA00022692"/>
    </source>
</evidence>
<feature type="transmembrane region" description="Helical" evidence="6">
    <location>
        <begin position="517"/>
        <end position="540"/>
    </location>
</feature>
<dbReference type="PANTHER" id="PTHR10383:SF5">
    <property type="entry name" value="SERINE INCORPORATOR 4"/>
    <property type="match status" value="1"/>
</dbReference>
<keyword evidence="7" id="KW-1185">Reference proteome</keyword>
<dbReference type="OrthoDB" id="5963193at2759"/>
<name>A0A8B7RMJ7_HIPAR</name>
<keyword evidence="5 6" id="KW-0472">Membrane</keyword>
<protein>
    <submittedName>
        <fullName evidence="8">Serine incorporator 4 isoform X1</fullName>
    </submittedName>
</protein>
<evidence type="ECO:0000256" key="1">
    <source>
        <dbReference type="ARBA" id="ARBA00004141"/>
    </source>
</evidence>